<keyword evidence="3" id="KW-1185">Reference proteome</keyword>
<gene>
    <name evidence="2" type="ORF">QBC41DRAFT_318148</name>
</gene>
<name>A0AA40DDT1_9PEZI</name>
<comment type="caution">
    <text evidence="2">The sequence shown here is derived from an EMBL/GenBank/DDBJ whole genome shotgun (WGS) entry which is preliminary data.</text>
</comment>
<dbReference type="Proteomes" id="UP001174997">
    <property type="component" value="Unassembled WGS sequence"/>
</dbReference>
<keyword evidence="1" id="KW-0812">Transmembrane</keyword>
<accession>A0AA40DDT1</accession>
<reference evidence="2" key="1">
    <citation type="submission" date="2023-06" db="EMBL/GenBank/DDBJ databases">
        <title>Genome-scale phylogeny and comparative genomics of the fungal order Sordariales.</title>
        <authorList>
            <consortium name="Lawrence Berkeley National Laboratory"/>
            <person name="Hensen N."/>
            <person name="Bonometti L."/>
            <person name="Westerberg I."/>
            <person name="Brannstrom I.O."/>
            <person name="Guillou S."/>
            <person name="Cros-Aarteil S."/>
            <person name="Calhoun S."/>
            <person name="Haridas S."/>
            <person name="Kuo A."/>
            <person name="Mondo S."/>
            <person name="Pangilinan J."/>
            <person name="Riley R."/>
            <person name="Labutti K."/>
            <person name="Andreopoulos B."/>
            <person name="Lipzen A."/>
            <person name="Chen C."/>
            <person name="Yanf M."/>
            <person name="Daum C."/>
            <person name="Ng V."/>
            <person name="Clum A."/>
            <person name="Steindorff A."/>
            <person name="Ohm R."/>
            <person name="Martin F."/>
            <person name="Silar P."/>
            <person name="Natvig D."/>
            <person name="Lalanne C."/>
            <person name="Gautier V."/>
            <person name="Ament-Velasquez S.L."/>
            <person name="Kruys A."/>
            <person name="Hutchinson M.I."/>
            <person name="Powell A.J."/>
            <person name="Barry K."/>
            <person name="Miller A.N."/>
            <person name="Grigoriev I.V."/>
            <person name="Debuchy R."/>
            <person name="Gladieux P."/>
            <person name="Thoren M.H."/>
            <person name="Johannesson H."/>
        </authorList>
    </citation>
    <scope>NUCLEOTIDE SEQUENCE</scope>
    <source>
        <strain evidence="2">CBS 307.81</strain>
    </source>
</reference>
<keyword evidence="1" id="KW-1133">Transmembrane helix</keyword>
<sequence length="71" mass="8257">MSVCCFGFLVFSWVGYIGNVFFKGVGRGLFFWNGLFWLFCNFHFLVVFSSSLVVFLHTGFLLLLFYVCVFL</sequence>
<keyword evidence="1" id="KW-0472">Membrane</keyword>
<proteinExistence type="predicted"/>
<feature type="transmembrane region" description="Helical" evidence="1">
    <location>
        <begin position="46"/>
        <end position="69"/>
    </location>
</feature>
<protein>
    <submittedName>
        <fullName evidence="2">Uncharacterized protein</fullName>
    </submittedName>
</protein>
<evidence type="ECO:0000256" key="1">
    <source>
        <dbReference type="SAM" id="Phobius"/>
    </source>
</evidence>
<evidence type="ECO:0000313" key="2">
    <source>
        <dbReference type="EMBL" id="KAK0670430.1"/>
    </source>
</evidence>
<organism evidence="2 3">
    <name type="scientific">Cercophora samala</name>
    <dbReference type="NCBI Taxonomy" id="330535"/>
    <lineage>
        <taxon>Eukaryota</taxon>
        <taxon>Fungi</taxon>
        <taxon>Dikarya</taxon>
        <taxon>Ascomycota</taxon>
        <taxon>Pezizomycotina</taxon>
        <taxon>Sordariomycetes</taxon>
        <taxon>Sordariomycetidae</taxon>
        <taxon>Sordariales</taxon>
        <taxon>Lasiosphaeriaceae</taxon>
        <taxon>Cercophora</taxon>
    </lineage>
</organism>
<evidence type="ECO:0000313" key="3">
    <source>
        <dbReference type="Proteomes" id="UP001174997"/>
    </source>
</evidence>
<dbReference type="EMBL" id="JAULSY010000032">
    <property type="protein sequence ID" value="KAK0670430.1"/>
    <property type="molecule type" value="Genomic_DNA"/>
</dbReference>
<dbReference type="AlphaFoldDB" id="A0AA40DDT1"/>